<evidence type="ECO:0000256" key="14">
    <source>
        <dbReference type="PIRNR" id="PIRNR006337"/>
    </source>
</evidence>
<accession>A0A261RDS6</accession>
<evidence type="ECO:0000256" key="15">
    <source>
        <dbReference type="PIRSR" id="PIRSR006337-1"/>
    </source>
</evidence>
<dbReference type="InterPro" id="IPR012768">
    <property type="entry name" value="Trehalose_TreZ"/>
</dbReference>
<dbReference type="EMBL" id="NEVK01000004">
    <property type="protein sequence ID" value="OZI22503.1"/>
    <property type="molecule type" value="Genomic_DNA"/>
</dbReference>
<dbReference type="AlphaFoldDB" id="A0A261RDS6"/>
<dbReference type="UniPathway" id="UPA00299"/>
<comment type="pathway">
    <text evidence="2 14">Glycan biosynthesis; trehalose biosynthesis.</text>
</comment>
<dbReference type="EC" id="3.2.1.141" evidence="4 13"/>
<dbReference type="Pfam" id="PF11941">
    <property type="entry name" value="DUF3459"/>
    <property type="match status" value="1"/>
</dbReference>
<feature type="active site" description="Nucleophile" evidence="15">
    <location>
        <position position="277"/>
    </location>
</feature>
<protein>
    <recommendedName>
        <fullName evidence="5 13">Malto-oligosyltrehalose trehalohydrolase</fullName>
        <shortName evidence="14">MTHase</shortName>
        <ecNumber evidence="4 13">3.2.1.141</ecNumber>
    </recommendedName>
    <alternativeName>
        <fullName evidence="11 14">4-alpha-D-((1-&gt;4)-alpha-D-glucano)trehalose trehalohydrolase</fullName>
    </alternativeName>
    <alternativeName>
        <fullName evidence="10 14">Maltooligosyl trehalose trehalohydrolase</fullName>
    </alternativeName>
</protein>
<evidence type="ECO:0000313" key="20">
    <source>
        <dbReference type="EMBL" id="OZI22503.1"/>
    </source>
</evidence>
<feature type="domain" description="Glycosyl hydrolase family 13 catalytic" evidence="19">
    <location>
        <begin position="136"/>
        <end position="464"/>
    </location>
</feature>
<dbReference type="InterPro" id="IPR044901">
    <property type="entry name" value="Trehalose_TreZ_E-set_sf"/>
</dbReference>
<evidence type="ECO:0000256" key="12">
    <source>
        <dbReference type="ARBA" id="ARBA00034013"/>
    </source>
</evidence>
<dbReference type="PIRSF" id="PIRSF006337">
    <property type="entry name" value="Trehalose_TreZ"/>
    <property type="match status" value="1"/>
</dbReference>
<feature type="site" description="Transition state stabilizer" evidence="17">
    <location>
        <position position="401"/>
    </location>
</feature>
<reference evidence="21" key="1">
    <citation type="submission" date="2017-05" db="EMBL/GenBank/DDBJ databases">
        <title>Complete and WGS of Bordetella genogroups.</title>
        <authorList>
            <person name="Spilker T."/>
            <person name="Lipuma J."/>
        </authorList>
    </citation>
    <scope>NUCLEOTIDE SEQUENCE [LARGE SCALE GENOMIC DNA]</scope>
    <source>
        <strain evidence="21">AU18089</strain>
    </source>
</reference>
<dbReference type="GO" id="GO:0005737">
    <property type="term" value="C:cytoplasm"/>
    <property type="evidence" value="ECO:0007669"/>
    <property type="project" value="UniProtKB-SubCell"/>
</dbReference>
<evidence type="ECO:0000256" key="9">
    <source>
        <dbReference type="ARBA" id="ARBA00023295"/>
    </source>
</evidence>
<evidence type="ECO:0000313" key="21">
    <source>
        <dbReference type="Proteomes" id="UP000216947"/>
    </source>
</evidence>
<evidence type="ECO:0000256" key="1">
    <source>
        <dbReference type="ARBA" id="ARBA00004496"/>
    </source>
</evidence>
<evidence type="ECO:0000256" key="6">
    <source>
        <dbReference type="ARBA" id="ARBA00022490"/>
    </source>
</evidence>
<dbReference type="GO" id="GO:0033942">
    <property type="term" value="F:4-alpha-D-(1-&gt;4)-alpha-D-glucanotrehalose trehalohydrolase activity"/>
    <property type="evidence" value="ECO:0007669"/>
    <property type="project" value="UniProtKB-EC"/>
</dbReference>
<dbReference type="NCBIfam" id="TIGR02402">
    <property type="entry name" value="trehalose_TreZ"/>
    <property type="match status" value="1"/>
</dbReference>
<dbReference type="SMART" id="SM00642">
    <property type="entry name" value="Aamy"/>
    <property type="match status" value="1"/>
</dbReference>
<feature type="region of interest" description="Disordered" evidence="18">
    <location>
        <begin position="479"/>
        <end position="498"/>
    </location>
</feature>
<dbReference type="Gene3D" id="2.60.40.10">
    <property type="entry name" value="Immunoglobulins"/>
    <property type="match status" value="1"/>
</dbReference>
<comment type="caution">
    <text evidence="20">The sequence shown here is derived from an EMBL/GenBank/DDBJ whole genome shotgun (WGS) entry which is preliminary data.</text>
</comment>
<dbReference type="InterPro" id="IPR013783">
    <property type="entry name" value="Ig-like_fold"/>
</dbReference>
<dbReference type="InterPro" id="IPR006047">
    <property type="entry name" value="GH13_cat_dom"/>
</dbReference>
<dbReference type="CDD" id="cd02853">
    <property type="entry name" value="E_set_MTHase_like_N"/>
    <property type="match status" value="1"/>
</dbReference>
<dbReference type="SUPFAM" id="SSF51445">
    <property type="entry name" value="(Trans)glycosidases"/>
    <property type="match status" value="1"/>
</dbReference>
<evidence type="ECO:0000259" key="19">
    <source>
        <dbReference type="SMART" id="SM00642"/>
    </source>
</evidence>
<proteinExistence type="inferred from homology"/>
<feature type="region of interest" description="Disordered" evidence="18">
    <location>
        <begin position="1"/>
        <end position="28"/>
    </location>
</feature>
<dbReference type="SUPFAM" id="SSF81296">
    <property type="entry name" value="E set domains"/>
    <property type="match status" value="1"/>
</dbReference>
<dbReference type="Proteomes" id="UP000216947">
    <property type="component" value="Unassembled WGS sequence"/>
</dbReference>
<keyword evidence="6" id="KW-0963">Cytoplasm</keyword>
<feature type="binding site" evidence="16">
    <location>
        <begin position="329"/>
        <end position="333"/>
    </location>
    <ligand>
        <name>substrate</name>
    </ligand>
</feature>
<evidence type="ECO:0000256" key="16">
    <source>
        <dbReference type="PIRSR" id="PIRSR006337-2"/>
    </source>
</evidence>
<feature type="active site" description="Proton donor" evidence="15">
    <location>
        <position position="310"/>
    </location>
</feature>
<dbReference type="InterPro" id="IPR014756">
    <property type="entry name" value="Ig_E-set"/>
</dbReference>
<comment type="similarity">
    <text evidence="3 14">Belongs to the glycosyl hydrolase 13 family.</text>
</comment>
<dbReference type="PANTHER" id="PTHR43651">
    <property type="entry name" value="1,4-ALPHA-GLUCAN-BRANCHING ENZYME"/>
    <property type="match status" value="1"/>
</dbReference>
<evidence type="ECO:0000256" key="3">
    <source>
        <dbReference type="ARBA" id="ARBA00008061"/>
    </source>
</evidence>
<feature type="binding site" evidence="16">
    <location>
        <begin position="400"/>
        <end position="405"/>
    </location>
    <ligand>
        <name>substrate</name>
    </ligand>
</feature>
<comment type="subcellular location">
    <subcellularLocation>
        <location evidence="1 15">Cytoplasm</location>
    </subcellularLocation>
</comment>
<gene>
    <name evidence="20" type="ORF">CAL19_08185</name>
</gene>
<feature type="binding site" evidence="16">
    <location>
        <begin position="275"/>
        <end position="280"/>
    </location>
    <ligand>
        <name>substrate</name>
    </ligand>
</feature>
<evidence type="ECO:0000256" key="18">
    <source>
        <dbReference type="SAM" id="MobiDB-lite"/>
    </source>
</evidence>
<evidence type="ECO:0000256" key="4">
    <source>
        <dbReference type="ARBA" id="ARBA00012268"/>
    </source>
</evidence>
<evidence type="ECO:0000256" key="7">
    <source>
        <dbReference type="ARBA" id="ARBA00022801"/>
    </source>
</evidence>
<keyword evidence="9 14" id="KW-0326">Glycosidase</keyword>
<evidence type="ECO:0000256" key="5">
    <source>
        <dbReference type="ARBA" id="ARBA00015938"/>
    </source>
</evidence>
<evidence type="ECO:0000256" key="17">
    <source>
        <dbReference type="PIRSR" id="PIRSR006337-3"/>
    </source>
</evidence>
<evidence type="ECO:0000256" key="11">
    <source>
        <dbReference type="ARBA" id="ARBA00033284"/>
    </source>
</evidence>
<evidence type="ECO:0000256" key="13">
    <source>
        <dbReference type="NCBIfam" id="TIGR02402"/>
    </source>
</evidence>
<evidence type="ECO:0000256" key="2">
    <source>
        <dbReference type="ARBA" id="ARBA00005199"/>
    </source>
</evidence>
<name>A0A261RDS6_9BORD</name>
<evidence type="ECO:0000256" key="8">
    <source>
        <dbReference type="ARBA" id="ARBA00023277"/>
    </source>
</evidence>
<comment type="catalytic activity">
    <reaction evidence="12 14">
        <text>hydrolysis of (1-&gt;4)-alpha-D-glucosidic linkage in 4-alpha-D-[(1-&gt;4)-alpha-D-glucanosyl]n trehalose to yield trehalose and (1-&gt;4)-alpha-D-glucan.</text>
        <dbReference type="EC" id="3.2.1.141"/>
    </reaction>
</comment>
<keyword evidence="21" id="KW-1185">Reference proteome</keyword>
<sequence>MTGALIPDPAGAPPGRPKPDADGAHPQFGAHVQADGTTRFRLWAPSAPATLALEVEGSAPIALRPDAEGWVQADVACAPGARYRYRLDADRTVPDPASRQQAGDVHDHSIVSESGGYAWAHPDWAGRPWEQAVIYEAHPGLAGGFAGLQQRLPRLAALGVTVLELMPIADFAGRRNWGYDGVLPFAPDGSYGTPTDLKRLIDAAHGLGMCVMLDVVYNHFGPDGNYLAQYAREFFRDDIQTPWGPAIDFRRPQVCRYFEENALYWLTEYRFDGLRLDAVHAIANPEWLPRLARYVRSHIPTNRHIHLVLENDDNRATLLRQGFDAQWNDDAHHVLHHLLTGETHGYYADYARDTAAMLARCLAEGFAYQGEATARDAQRRRGEPSGDLPPTAFVLFLQNHDQTGNRAFGERLRTLVGERPDALRAAVALQLLAPHIPLLFMGEECGSSAPFLYFTDYSDADLARAVREGRQREFDLAAQAGQDAPQPLPDPNDAGTYAASYPWTDEPDAQLWYDYYQALLAVRQRMIVPRLAGARSEGAQPLGPHAVAAHWRMGDGARLCLYANLGQADAVAPELDPPDGNAVLLFQSCAGACDALMQGRIPAACALWLLEEPA</sequence>
<dbReference type="CDD" id="cd11325">
    <property type="entry name" value="AmyAc_GTHase"/>
    <property type="match status" value="1"/>
</dbReference>
<dbReference type="InterPro" id="IPR022567">
    <property type="entry name" value="DUF3459"/>
</dbReference>
<keyword evidence="8" id="KW-0119">Carbohydrate metabolism</keyword>
<dbReference type="Gene3D" id="3.20.20.80">
    <property type="entry name" value="Glycosidases"/>
    <property type="match status" value="1"/>
</dbReference>
<organism evidence="20 21">
    <name type="scientific">Bordetella genomosp. 7</name>
    <dbReference type="NCBI Taxonomy" id="1416805"/>
    <lineage>
        <taxon>Bacteria</taxon>
        <taxon>Pseudomonadati</taxon>
        <taxon>Pseudomonadota</taxon>
        <taxon>Betaproteobacteria</taxon>
        <taxon>Burkholderiales</taxon>
        <taxon>Alcaligenaceae</taxon>
        <taxon>Bordetella</taxon>
    </lineage>
</organism>
<dbReference type="InterPro" id="IPR017853">
    <property type="entry name" value="GH"/>
</dbReference>
<keyword evidence="7 14" id="KW-0378">Hydrolase</keyword>
<dbReference type="GO" id="GO:0005992">
    <property type="term" value="P:trehalose biosynthetic process"/>
    <property type="evidence" value="ECO:0007669"/>
    <property type="project" value="UniProtKB-UniRule"/>
</dbReference>
<dbReference type="PANTHER" id="PTHR43651:SF11">
    <property type="entry name" value="MALTO-OLIGOSYLTREHALOSE TREHALOHYDROLASE"/>
    <property type="match status" value="1"/>
</dbReference>
<dbReference type="Pfam" id="PF00128">
    <property type="entry name" value="Alpha-amylase"/>
    <property type="match status" value="1"/>
</dbReference>
<evidence type="ECO:0000256" key="10">
    <source>
        <dbReference type="ARBA" id="ARBA00032057"/>
    </source>
</evidence>
<dbReference type="RefSeq" id="WP_094796519.1">
    <property type="nucleotide sequence ID" value="NZ_NEVK01000004.1"/>
</dbReference>
<dbReference type="Gene3D" id="1.10.10.760">
    <property type="entry name" value="E-set domains of sugar-utilizing enzymes"/>
    <property type="match status" value="1"/>
</dbReference>